<name>A0A3S3NGU1_9MAGN</name>
<evidence type="ECO:0000313" key="7">
    <source>
        <dbReference type="Proteomes" id="UP000283530"/>
    </source>
</evidence>
<dbReference type="NCBIfam" id="TIGR01627">
    <property type="entry name" value="A_thal_3515"/>
    <property type="match status" value="1"/>
</dbReference>
<sequence>MKNSNSNQKVILFNTFSFQKQGFLGPSHRLYLLSFLSVFALILLFLATLTTKRITSSSSYSSSIPLPPLPSHVLDALLHYTTISNSSSHMSLADLRTIATVLRHCAVPCNFLVFGLGFETPFWNAINYNGRTVFLDENEYFAAWYEERHPHLEAYDILYTTSVAQMPDLIAAARNQAKTDCRPVQNLLFSDCGLAINDLPNHLYDVDWDVILVDGPRGYSPEAPGRMSAIFTAAVIARSRRKGDAATNVFVHDFEREVERLCSEEFLCGENMVQSSGSLAHFVIERADPNSFEFCRNRTSLPLK</sequence>
<keyword evidence="2 5" id="KW-0812">Transmembrane</keyword>
<proteinExistence type="predicted"/>
<reference evidence="6 7" key="1">
    <citation type="journal article" date="2019" name="Nat. Plants">
        <title>Stout camphor tree genome fills gaps in understanding of flowering plant genome evolution.</title>
        <authorList>
            <person name="Chaw S.M."/>
            <person name="Liu Y.C."/>
            <person name="Wu Y.W."/>
            <person name="Wang H.Y."/>
            <person name="Lin C.I."/>
            <person name="Wu C.S."/>
            <person name="Ke H.M."/>
            <person name="Chang L.Y."/>
            <person name="Hsu C.Y."/>
            <person name="Yang H.T."/>
            <person name="Sudianto E."/>
            <person name="Hsu M.H."/>
            <person name="Wu K.P."/>
            <person name="Wang L.N."/>
            <person name="Leebens-Mack J.H."/>
            <person name="Tsai I.J."/>
        </authorList>
    </citation>
    <scope>NUCLEOTIDE SEQUENCE [LARGE SCALE GENOMIC DNA]</scope>
    <source>
        <strain evidence="7">cv. Chaw 1501</strain>
        <tissue evidence="6">Young leaves</tissue>
    </source>
</reference>
<comment type="subcellular location">
    <subcellularLocation>
        <location evidence="1">Golgi apparatus membrane</location>
        <topology evidence="1">Single-pass membrane protein</topology>
    </subcellularLocation>
</comment>
<keyword evidence="4 5" id="KW-0472">Membrane</keyword>
<dbReference type="EMBL" id="QPKB01000011">
    <property type="protein sequence ID" value="RWR94872.1"/>
    <property type="molecule type" value="Genomic_DNA"/>
</dbReference>
<dbReference type="Pfam" id="PF21729">
    <property type="entry name" value="IRX15_IRX15L_GXM"/>
    <property type="match status" value="1"/>
</dbReference>
<evidence type="ECO:0000256" key="4">
    <source>
        <dbReference type="ARBA" id="ARBA00023136"/>
    </source>
</evidence>
<evidence type="ECO:0000313" key="6">
    <source>
        <dbReference type="EMBL" id="RWR94872.1"/>
    </source>
</evidence>
<dbReference type="Proteomes" id="UP000283530">
    <property type="component" value="Unassembled WGS sequence"/>
</dbReference>
<dbReference type="AlphaFoldDB" id="A0A3S3NGU1"/>
<accession>A0A3S3NGU1</accession>
<dbReference type="OrthoDB" id="1896682at2759"/>
<dbReference type="InterPro" id="IPR006514">
    <property type="entry name" value="IRX15/GXM/AGM"/>
</dbReference>
<organism evidence="6 7">
    <name type="scientific">Cinnamomum micranthum f. kanehirae</name>
    <dbReference type="NCBI Taxonomy" id="337451"/>
    <lineage>
        <taxon>Eukaryota</taxon>
        <taxon>Viridiplantae</taxon>
        <taxon>Streptophyta</taxon>
        <taxon>Embryophyta</taxon>
        <taxon>Tracheophyta</taxon>
        <taxon>Spermatophyta</taxon>
        <taxon>Magnoliopsida</taxon>
        <taxon>Magnoliidae</taxon>
        <taxon>Laurales</taxon>
        <taxon>Lauraceae</taxon>
        <taxon>Cinnamomum</taxon>
    </lineage>
</organism>
<feature type="transmembrane region" description="Helical" evidence="5">
    <location>
        <begin position="30"/>
        <end position="49"/>
    </location>
</feature>
<keyword evidence="7" id="KW-1185">Reference proteome</keyword>
<evidence type="ECO:0000256" key="3">
    <source>
        <dbReference type="ARBA" id="ARBA00022989"/>
    </source>
</evidence>
<dbReference type="GO" id="GO:0000139">
    <property type="term" value="C:Golgi membrane"/>
    <property type="evidence" value="ECO:0007669"/>
    <property type="project" value="UniProtKB-SubCell"/>
</dbReference>
<dbReference type="PANTHER" id="PTHR31444">
    <property type="entry name" value="OS11G0490100 PROTEIN"/>
    <property type="match status" value="1"/>
</dbReference>
<keyword evidence="3 5" id="KW-1133">Transmembrane helix</keyword>
<evidence type="ECO:0000256" key="5">
    <source>
        <dbReference type="SAM" id="Phobius"/>
    </source>
</evidence>
<protein>
    <submittedName>
        <fullName evidence="6">Protein IRX15-LIKE-like protein</fullName>
    </submittedName>
</protein>
<comment type="caution">
    <text evidence="6">The sequence shown here is derived from an EMBL/GenBank/DDBJ whole genome shotgun (WGS) entry which is preliminary data.</text>
</comment>
<dbReference type="GO" id="GO:0045492">
    <property type="term" value="P:xylan biosynthetic process"/>
    <property type="evidence" value="ECO:0007669"/>
    <property type="project" value="InterPro"/>
</dbReference>
<evidence type="ECO:0000256" key="2">
    <source>
        <dbReference type="ARBA" id="ARBA00022692"/>
    </source>
</evidence>
<evidence type="ECO:0000256" key="1">
    <source>
        <dbReference type="ARBA" id="ARBA00004194"/>
    </source>
</evidence>
<gene>
    <name evidence="6" type="ORF">CKAN_02418700</name>
</gene>